<dbReference type="Proteomes" id="UP001374535">
    <property type="component" value="Chromosome 6"/>
</dbReference>
<organism evidence="2 3">
    <name type="scientific">Vigna mungo</name>
    <name type="common">Black gram</name>
    <name type="synonym">Phaseolus mungo</name>
    <dbReference type="NCBI Taxonomy" id="3915"/>
    <lineage>
        <taxon>Eukaryota</taxon>
        <taxon>Viridiplantae</taxon>
        <taxon>Streptophyta</taxon>
        <taxon>Embryophyta</taxon>
        <taxon>Tracheophyta</taxon>
        <taxon>Spermatophyta</taxon>
        <taxon>Magnoliopsida</taxon>
        <taxon>eudicotyledons</taxon>
        <taxon>Gunneridae</taxon>
        <taxon>Pentapetalae</taxon>
        <taxon>rosids</taxon>
        <taxon>fabids</taxon>
        <taxon>Fabales</taxon>
        <taxon>Fabaceae</taxon>
        <taxon>Papilionoideae</taxon>
        <taxon>50 kb inversion clade</taxon>
        <taxon>NPAAA clade</taxon>
        <taxon>indigoferoid/millettioid clade</taxon>
        <taxon>Phaseoleae</taxon>
        <taxon>Vigna</taxon>
    </lineage>
</organism>
<feature type="compositionally biased region" description="Basic residues" evidence="1">
    <location>
        <begin position="1"/>
        <end position="17"/>
    </location>
</feature>
<gene>
    <name evidence="2" type="ORF">V8G54_018640</name>
</gene>
<protein>
    <submittedName>
        <fullName evidence="2">Uncharacterized protein</fullName>
    </submittedName>
</protein>
<dbReference type="EMBL" id="CP144695">
    <property type="protein sequence ID" value="WVZ05294.1"/>
    <property type="molecule type" value="Genomic_DNA"/>
</dbReference>
<evidence type="ECO:0000313" key="2">
    <source>
        <dbReference type="EMBL" id="WVZ05294.1"/>
    </source>
</evidence>
<dbReference type="AlphaFoldDB" id="A0AAQ3N8Q4"/>
<evidence type="ECO:0000313" key="3">
    <source>
        <dbReference type="Proteomes" id="UP001374535"/>
    </source>
</evidence>
<feature type="region of interest" description="Disordered" evidence="1">
    <location>
        <begin position="39"/>
        <end position="73"/>
    </location>
</feature>
<reference evidence="2 3" key="1">
    <citation type="journal article" date="2023" name="Life. Sci Alliance">
        <title>Evolutionary insights into 3D genome organization and epigenetic landscape of Vigna mungo.</title>
        <authorList>
            <person name="Junaid A."/>
            <person name="Singh B."/>
            <person name="Bhatia S."/>
        </authorList>
    </citation>
    <scope>NUCLEOTIDE SEQUENCE [LARGE SCALE GENOMIC DNA]</scope>
    <source>
        <strain evidence="2">Urdbean</strain>
    </source>
</reference>
<keyword evidence="3" id="KW-1185">Reference proteome</keyword>
<proteinExistence type="predicted"/>
<name>A0AAQ3N8Q4_VIGMU</name>
<feature type="region of interest" description="Disordered" evidence="1">
    <location>
        <begin position="1"/>
        <end position="25"/>
    </location>
</feature>
<accession>A0AAQ3N8Q4</accession>
<evidence type="ECO:0000256" key="1">
    <source>
        <dbReference type="SAM" id="MobiDB-lite"/>
    </source>
</evidence>
<sequence length="186" mass="20528">MKRKSHKIGKKQSRKMKGALSNSTTRHLQLQLGQVSLIPFNQPSSTTSSDASCFQNLLDSEPPNTSSSRVPLTDDSFADDRDYVIPTFSGDHQPAVELGKDSFADEFAFEKTIAAAKPKGQNYVSQSAIALRFRVMPPPCFRNPFLKDVTENEIDPFGNQRLKCAGCQCSAIYSREGNGSSRCETQ</sequence>
<feature type="compositionally biased region" description="Polar residues" evidence="1">
    <location>
        <begin position="39"/>
        <end position="70"/>
    </location>
</feature>